<dbReference type="Proteomes" id="UP000298652">
    <property type="component" value="Chromosome 2"/>
</dbReference>
<accession>A0A4U6VZ13</accession>
<name>A0A4U6VZ13_SETVI</name>
<evidence type="ECO:0000256" key="1">
    <source>
        <dbReference type="SAM" id="MobiDB-lite"/>
    </source>
</evidence>
<evidence type="ECO:0000313" key="3">
    <source>
        <dbReference type="Proteomes" id="UP000298652"/>
    </source>
</evidence>
<protein>
    <submittedName>
        <fullName evidence="2">Uncharacterized protein</fullName>
    </submittedName>
</protein>
<keyword evidence="3" id="KW-1185">Reference proteome</keyword>
<feature type="compositionally biased region" description="Basic residues" evidence="1">
    <location>
        <begin position="13"/>
        <end position="25"/>
    </location>
</feature>
<sequence>MVGRRSGGGSLGGRRRRRVRNRGRSSHGGNIYGGDIEKSDDRHRLSILQLLDSQFF</sequence>
<feature type="region of interest" description="Disordered" evidence="1">
    <location>
        <begin position="1"/>
        <end position="36"/>
    </location>
</feature>
<organism evidence="2 3">
    <name type="scientific">Setaria viridis</name>
    <name type="common">Green bristlegrass</name>
    <name type="synonym">Setaria italica subsp. viridis</name>
    <dbReference type="NCBI Taxonomy" id="4556"/>
    <lineage>
        <taxon>Eukaryota</taxon>
        <taxon>Viridiplantae</taxon>
        <taxon>Streptophyta</taxon>
        <taxon>Embryophyta</taxon>
        <taxon>Tracheophyta</taxon>
        <taxon>Spermatophyta</taxon>
        <taxon>Magnoliopsida</taxon>
        <taxon>Liliopsida</taxon>
        <taxon>Poales</taxon>
        <taxon>Poaceae</taxon>
        <taxon>PACMAD clade</taxon>
        <taxon>Panicoideae</taxon>
        <taxon>Panicodae</taxon>
        <taxon>Paniceae</taxon>
        <taxon>Cenchrinae</taxon>
        <taxon>Setaria</taxon>
    </lineage>
</organism>
<proteinExistence type="predicted"/>
<evidence type="ECO:0000313" key="2">
    <source>
        <dbReference type="EMBL" id="TKW34822.1"/>
    </source>
</evidence>
<dbReference type="EMBL" id="CM016553">
    <property type="protein sequence ID" value="TKW34822.1"/>
    <property type="molecule type" value="Genomic_DNA"/>
</dbReference>
<reference evidence="2" key="1">
    <citation type="submission" date="2019-03" db="EMBL/GenBank/DDBJ databases">
        <title>WGS assembly of Setaria viridis.</title>
        <authorList>
            <person name="Huang P."/>
            <person name="Jenkins J."/>
            <person name="Grimwood J."/>
            <person name="Barry K."/>
            <person name="Healey A."/>
            <person name="Mamidi S."/>
            <person name="Sreedasyam A."/>
            <person name="Shu S."/>
            <person name="Feldman M."/>
            <person name="Wu J."/>
            <person name="Yu Y."/>
            <person name="Chen C."/>
            <person name="Johnson J."/>
            <person name="Rokhsar D."/>
            <person name="Baxter I."/>
            <person name="Schmutz J."/>
            <person name="Brutnell T."/>
            <person name="Kellogg E."/>
        </authorList>
    </citation>
    <scope>NUCLEOTIDE SEQUENCE [LARGE SCALE GENOMIC DNA]</scope>
</reference>
<gene>
    <name evidence="2" type="ORF">SEVIR_2G331401v2</name>
</gene>
<dbReference type="Gramene" id="TKW34822">
    <property type="protein sequence ID" value="TKW34822"/>
    <property type="gene ID" value="SEVIR_2G331401v2"/>
</dbReference>
<feature type="compositionally biased region" description="Gly residues" evidence="1">
    <location>
        <begin position="1"/>
        <end position="12"/>
    </location>
</feature>
<dbReference type="AlphaFoldDB" id="A0A4U6VZ13"/>